<keyword evidence="1" id="KW-1133">Transmembrane helix</keyword>
<dbReference type="Proteomes" id="UP001165367">
    <property type="component" value="Unassembled WGS sequence"/>
</dbReference>
<dbReference type="Pfam" id="PF14099">
    <property type="entry name" value="Polysacc_lyase"/>
    <property type="match status" value="1"/>
</dbReference>
<dbReference type="InterPro" id="IPR026444">
    <property type="entry name" value="Secre_tail"/>
</dbReference>
<protein>
    <submittedName>
        <fullName evidence="3">Heparin lyase I family protein</fullName>
    </submittedName>
</protein>
<organism evidence="3 4">
    <name type="scientific">Terrimonas ginsenosidimutans</name>
    <dbReference type="NCBI Taxonomy" id="2908004"/>
    <lineage>
        <taxon>Bacteria</taxon>
        <taxon>Pseudomonadati</taxon>
        <taxon>Bacteroidota</taxon>
        <taxon>Chitinophagia</taxon>
        <taxon>Chitinophagales</taxon>
        <taxon>Chitinophagaceae</taxon>
        <taxon>Terrimonas</taxon>
    </lineage>
</organism>
<sequence>MKNLINKLKSIRPDLYQHFSVGVIVFVLAYAVLGLISCPIVLRGIFSLVIVLAVAFEKEQRDSSGPTGFNTLDLIATLAGGIVPFLLKVFLLLILLLPGPAFSQRKHLLFEQTFETGLFAGADSIIECGNFITMSDSVKRYGSKSAKFSLNANDSSSCNDLRTMLVIKKSDKQNFDAWYAFSVYFTNAYPKYYDGVESFFQIYRDTLGVLPPLSIDWHGQGNYLTIIQNLVSPDSTVARSPYTMYIYPLDTVKLNTWVDVVINARWRNDSSGYVRVWVDKELCFINSGPNNYTPNYVRMGIDKEDWRRNWKISNTFSRELFLDEIRIGDSLAVMLDVIPGGGGSTLPITDRPERPTEREAIPFYVANPVKNSVIDFRVSVTRPQNLSYEVIDIHGRVLLRGSVAAIAGANVHQINIANLAKGMYFFALQGNAGLTVKKIIKQ</sequence>
<dbReference type="EMBL" id="JAKLTR010000006">
    <property type="protein sequence ID" value="MCG2614915.1"/>
    <property type="molecule type" value="Genomic_DNA"/>
</dbReference>
<dbReference type="NCBIfam" id="TIGR04183">
    <property type="entry name" value="Por_Secre_tail"/>
    <property type="match status" value="1"/>
</dbReference>
<name>A0ABS9KRE4_9BACT</name>
<gene>
    <name evidence="3" type="ORF">LZZ85_11505</name>
</gene>
<reference evidence="3" key="1">
    <citation type="submission" date="2022-01" db="EMBL/GenBank/DDBJ databases">
        <authorList>
            <person name="Jo J.-H."/>
            <person name="Im W.-T."/>
        </authorList>
    </citation>
    <scope>NUCLEOTIDE SEQUENCE</scope>
    <source>
        <strain evidence="3">NA20</strain>
    </source>
</reference>
<proteinExistence type="predicted"/>
<feature type="transmembrane region" description="Helical" evidence="1">
    <location>
        <begin position="21"/>
        <end position="54"/>
    </location>
</feature>
<evidence type="ECO:0000313" key="3">
    <source>
        <dbReference type="EMBL" id="MCG2614915.1"/>
    </source>
</evidence>
<dbReference type="Pfam" id="PF18962">
    <property type="entry name" value="Por_Secre_tail"/>
    <property type="match status" value="1"/>
</dbReference>
<dbReference type="RefSeq" id="WP_237871776.1">
    <property type="nucleotide sequence ID" value="NZ_JAKLTR010000006.1"/>
</dbReference>
<evidence type="ECO:0000313" key="4">
    <source>
        <dbReference type="Proteomes" id="UP001165367"/>
    </source>
</evidence>
<dbReference type="GO" id="GO:0016829">
    <property type="term" value="F:lyase activity"/>
    <property type="evidence" value="ECO:0007669"/>
    <property type="project" value="UniProtKB-KW"/>
</dbReference>
<dbReference type="InterPro" id="IPR025975">
    <property type="entry name" value="Polysacc_lyase"/>
</dbReference>
<evidence type="ECO:0000259" key="2">
    <source>
        <dbReference type="Pfam" id="PF18962"/>
    </source>
</evidence>
<keyword evidence="3" id="KW-0456">Lyase</keyword>
<keyword evidence="1" id="KW-0472">Membrane</keyword>
<feature type="transmembrane region" description="Helical" evidence="1">
    <location>
        <begin position="74"/>
        <end position="97"/>
    </location>
</feature>
<feature type="domain" description="Secretion system C-terminal sorting" evidence="2">
    <location>
        <begin position="367"/>
        <end position="440"/>
    </location>
</feature>
<comment type="caution">
    <text evidence="3">The sequence shown here is derived from an EMBL/GenBank/DDBJ whole genome shotgun (WGS) entry which is preliminary data.</text>
</comment>
<evidence type="ECO:0000256" key="1">
    <source>
        <dbReference type="SAM" id="Phobius"/>
    </source>
</evidence>
<accession>A0ABS9KRE4</accession>
<keyword evidence="4" id="KW-1185">Reference proteome</keyword>
<dbReference type="Gene3D" id="2.60.120.200">
    <property type="match status" value="1"/>
</dbReference>
<keyword evidence="1" id="KW-0812">Transmembrane</keyword>